<evidence type="ECO:0000256" key="1">
    <source>
        <dbReference type="SAM" id="MobiDB-lite"/>
    </source>
</evidence>
<name>A1TJ60_PARC0</name>
<organism evidence="3 4">
    <name type="scientific">Paracidovorax citrulli (strain AAC00-1)</name>
    <name type="common">Acidovorax citrulli</name>
    <dbReference type="NCBI Taxonomy" id="397945"/>
    <lineage>
        <taxon>Bacteria</taxon>
        <taxon>Pseudomonadati</taxon>
        <taxon>Pseudomonadota</taxon>
        <taxon>Betaproteobacteria</taxon>
        <taxon>Burkholderiales</taxon>
        <taxon>Comamonadaceae</taxon>
        <taxon>Paracidovorax</taxon>
    </lineage>
</organism>
<dbReference type="Proteomes" id="UP000002596">
    <property type="component" value="Chromosome"/>
</dbReference>
<dbReference type="EMBL" id="CP000512">
    <property type="protein sequence ID" value="ABM30998.1"/>
    <property type="molecule type" value="Genomic_DNA"/>
</dbReference>
<keyword evidence="2" id="KW-0812">Transmembrane</keyword>
<evidence type="ECO:0000313" key="3">
    <source>
        <dbReference type="EMBL" id="ABM30998.1"/>
    </source>
</evidence>
<keyword evidence="2" id="KW-1133">Transmembrane helix</keyword>
<evidence type="ECO:0008006" key="5">
    <source>
        <dbReference type="Google" id="ProtNLM"/>
    </source>
</evidence>
<dbReference type="AlphaFoldDB" id="A1TJ60"/>
<evidence type="ECO:0000313" key="4">
    <source>
        <dbReference type="Proteomes" id="UP000002596"/>
    </source>
</evidence>
<dbReference type="HOGENOM" id="CLU_162100_0_0_4"/>
<sequence length="109" mass="12045">MEHLLSVEQLAAVLHKSPASIRSDASRKPASLPPICRLPGTKRLLWRRPDVDAWLALFVAPVTLGVPMALAQLPNRTEATRKRRRGRPTKSEQLARQRLAPTAATQPNA</sequence>
<protein>
    <recommendedName>
        <fullName evidence="5">Helix-turn-helix domain-containing protein</fullName>
    </recommendedName>
</protein>
<feature type="transmembrane region" description="Helical" evidence="2">
    <location>
        <begin position="53"/>
        <end position="73"/>
    </location>
</feature>
<keyword evidence="2" id="KW-0472">Membrane</keyword>
<feature type="region of interest" description="Disordered" evidence="1">
    <location>
        <begin position="75"/>
        <end position="109"/>
    </location>
</feature>
<reference evidence="3 4" key="1">
    <citation type="submission" date="2006-12" db="EMBL/GenBank/DDBJ databases">
        <title>Complete sequence of Acidovorax avenae subsp. citrulli AAC00-1.</title>
        <authorList>
            <consortium name="US DOE Joint Genome Institute"/>
            <person name="Copeland A."/>
            <person name="Lucas S."/>
            <person name="Lapidus A."/>
            <person name="Barry K."/>
            <person name="Detter J.C."/>
            <person name="Glavina del Rio T."/>
            <person name="Dalin E."/>
            <person name="Tice H."/>
            <person name="Pitluck S."/>
            <person name="Kiss H."/>
            <person name="Brettin T."/>
            <person name="Bruce D."/>
            <person name="Han C."/>
            <person name="Tapia R."/>
            <person name="Gilna P."/>
            <person name="Schmutz J."/>
            <person name="Larimer F."/>
            <person name="Land M."/>
            <person name="Hauser L."/>
            <person name="Kyrpides N."/>
            <person name="Kim E."/>
            <person name="Stahl D."/>
            <person name="Richardson P."/>
        </authorList>
    </citation>
    <scope>NUCLEOTIDE SEQUENCE [LARGE SCALE GENOMIC DNA]</scope>
    <source>
        <strain evidence="3 4">AAC00-1</strain>
    </source>
</reference>
<evidence type="ECO:0000256" key="2">
    <source>
        <dbReference type="SAM" id="Phobius"/>
    </source>
</evidence>
<proteinExistence type="predicted"/>
<accession>A1TJ60</accession>
<dbReference type="eggNOG" id="ENOG50335A9">
    <property type="taxonomic scope" value="Bacteria"/>
</dbReference>
<dbReference type="KEGG" id="aav:Aave_0391"/>
<gene>
    <name evidence="3" type="ordered locus">Aave_0391</name>
</gene>